<dbReference type="EMBL" id="MSKJ01000010">
    <property type="protein sequence ID" value="OLO44921.1"/>
    <property type="molecule type" value="Genomic_DNA"/>
</dbReference>
<accession>A0A1Q8VA12</accession>
<gene>
    <name evidence="1" type="ORF">BKH29_05600</name>
</gene>
<comment type="caution">
    <text evidence="1">The sequence shown here is derived from an EMBL/GenBank/DDBJ whole genome shotgun (WGS) entry which is preliminary data.</text>
</comment>
<dbReference type="Proteomes" id="UP000186857">
    <property type="component" value="Unassembled WGS sequence"/>
</dbReference>
<protein>
    <submittedName>
        <fullName evidence="1">Uncharacterized protein</fullName>
    </submittedName>
</protein>
<dbReference type="AlphaFoldDB" id="A0A1Q8VA12"/>
<evidence type="ECO:0000313" key="1">
    <source>
        <dbReference type="EMBL" id="OLO44921.1"/>
    </source>
</evidence>
<name>A0A1Q8VA12_9ACTO</name>
<sequence length="60" mass="6360">MAAFSLPVSSAAIECNLMILQIESQSCIVLMLRVAISAMTSMSIPREMGSRLGLSAVTMP</sequence>
<organism evidence="1 2">
    <name type="scientific">Actinomyces oris</name>
    <dbReference type="NCBI Taxonomy" id="544580"/>
    <lineage>
        <taxon>Bacteria</taxon>
        <taxon>Bacillati</taxon>
        <taxon>Actinomycetota</taxon>
        <taxon>Actinomycetes</taxon>
        <taxon>Actinomycetales</taxon>
        <taxon>Actinomycetaceae</taxon>
        <taxon>Actinomyces</taxon>
    </lineage>
</organism>
<reference evidence="1 2" key="1">
    <citation type="submission" date="2016-12" db="EMBL/GenBank/DDBJ databases">
        <title>Genomic Comparison of strains in the 'Actinomyces naeslundii' Group.</title>
        <authorList>
            <person name="Mughal S.R."/>
            <person name="Do T."/>
            <person name="Gilbert S.C."/>
            <person name="Witherden E.A."/>
            <person name="Didelot X."/>
            <person name="Beighton D."/>
        </authorList>
    </citation>
    <scope>NUCLEOTIDE SEQUENCE [LARGE SCALE GENOMIC DNA]</scope>
    <source>
        <strain evidence="1 2">CCUG 33920</strain>
    </source>
</reference>
<proteinExistence type="predicted"/>
<evidence type="ECO:0000313" key="2">
    <source>
        <dbReference type="Proteomes" id="UP000186857"/>
    </source>
</evidence>